<evidence type="ECO:0000313" key="2">
    <source>
        <dbReference type="EMBL" id="REC61234.1"/>
    </source>
</evidence>
<organism evidence="2 3">
    <name type="scientific">Chryseobacterium pennae</name>
    <dbReference type="NCBI Taxonomy" id="2258962"/>
    <lineage>
        <taxon>Bacteria</taxon>
        <taxon>Pseudomonadati</taxon>
        <taxon>Bacteroidota</taxon>
        <taxon>Flavobacteriia</taxon>
        <taxon>Flavobacteriales</taxon>
        <taxon>Weeksellaceae</taxon>
        <taxon>Chryseobacterium group</taxon>
        <taxon>Chryseobacterium</taxon>
    </lineage>
</organism>
<evidence type="ECO:0000313" key="3">
    <source>
        <dbReference type="Proteomes" id="UP000256686"/>
    </source>
</evidence>
<evidence type="ECO:0000256" key="1">
    <source>
        <dbReference type="SAM" id="Phobius"/>
    </source>
</evidence>
<gene>
    <name evidence="2" type="ORF">DRF65_17285</name>
</gene>
<keyword evidence="1" id="KW-1133">Transmembrane helix</keyword>
<dbReference type="EMBL" id="QNVT01000017">
    <property type="protein sequence ID" value="REC61234.1"/>
    <property type="molecule type" value="Genomic_DNA"/>
</dbReference>
<accession>A0A3D9C652</accession>
<keyword evidence="1" id="KW-0812">Transmembrane</keyword>
<protein>
    <submittedName>
        <fullName evidence="2">Uncharacterized protein</fullName>
    </submittedName>
</protein>
<name>A0A3D9C652_9FLAO</name>
<keyword evidence="3" id="KW-1185">Reference proteome</keyword>
<dbReference type="Proteomes" id="UP000256686">
    <property type="component" value="Unassembled WGS sequence"/>
</dbReference>
<sequence length="198" mass="22437">MKRILLTLLVSCNAVIYAQQYINVGSNKSHVKKIQGEPHSIQDYDVFGEEVWSYGENGVATITFKDGKVKSFRNYQQVLKIGNNSTLDKDNDEATSKEKLWSELREKANSSGSTVTEETAKSNTDLYGSGSQNIKAYPSQYEEMAEAKGLNPYAMPDEITLQQMQKEYETKKIIKWVLISLGIIGFLFLIFKLKTKKK</sequence>
<reference evidence="3" key="1">
    <citation type="submission" date="2018-06" db="EMBL/GenBank/DDBJ databases">
        <authorList>
            <person name="Lum Nde A."/>
            <person name="Hugo C."/>
        </authorList>
    </citation>
    <scope>NUCLEOTIDE SEQUENCE [LARGE SCALE GENOMIC DNA]</scope>
    <source>
        <strain evidence="3">1_F178</strain>
    </source>
</reference>
<feature type="transmembrane region" description="Helical" evidence="1">
    <location>
        <begin position="173"/>
        <end position="191"/>
    </location>
</feature>
<dbReference type="AlphaFoldDB" id="A0A3D9C652"/>
<proteinExistence type="predicted"/>
<dbReference type="RefSeq" id="WP_115971999.1">
    <property type="nucleotide sequence ID" value="NZ_QNVT01000017.1"/>
</dbReference>
<comment type="caution">
    <text evidence="2">The sequence shown here is derived from an EMBL/GenBank/DDBJ whole genome shotgun (WGS) entry which is preliminary data.</text>
</comment>
<keyword evidence="1" id="KW-0472">Membrane</keyword>